<evidence type="ECO:0000313" key="1">
    <source>
        <dbReference type="EMBL" id="MEB2580613.1"/>
    </source>
</evidence>
<accession>A0ABU5WNV6</accession>
<dbReference type="RefSeq" id="WP_323620104.1">
    <property type="nucleotide sequence ID" value="NZ_JAWRKY010000003.1"/>
</dbReference>
<keyword evidence="2" id="KW-1185">Reference proteome</keyword>
<evidence type="ECO:0000313" key="2">
    <source>
        <dbReference type="Proteomes" id="UP001304467"/>
    </source>
</evidence>
<comment type="caution">
    <text evidence="1">The sequence shown here is derived from an EMBL/GenBank/DDBJ whole genome shotgun (WGS) entry which is preliminary data.</text>
</comment>
<dbReference type="EMBL" id="JAWRLE010000025">
    <property type="protein sequence ID" value="MEB2580613.1"/>
    <property type="molecule type" value="Genomic_DNA"/>
</dbReference>
<organism evidence="1 2">
    <name type="scientific">Burkholderia anthinoferrum</name>
    <dbReference type="NCBI Taxonomy" id="3090833"/>
    <lineage>
        <taxon>Bacteria</taxon>
        <taxon>Pseudomonadati</taxon>
        <taxon>Pseudomonadota</taxon>
        <taxon>Betaproteobacteria</taxon>
        <taxon>Burkholderiales</taxon>
        <taxon>Burkholderiaceae</taxon>
        <taxon>Burkholderia</taxon>
    </lineage>
</organism>
<gene>
    <name evidence="1" type="ORF">SB593_16795</name>
</gene>
<sequence length="71" mass="7773">MSRAAIEALGEAIDRALDDAPVTDVLAFITGVFVGLTIELLRREGQDVDKEIRIDGVEQRDIAIHAPKVMQ</sequence>
<proteinExistence type="predicted"/>
<protein>
    <submittedName>
        <fullName evidence="1">Uncharacterized protein</fullName>
    </submittedName>
</protein>
<name>A0ABU5WNV6_9BURK</name>
<reference evidence="1 2" key="1">
    <citation type="journal article" date="2023" name="Front. Microbiol.">
        <title>Genomic analyses of Burkholderia respiratory isolates indicates two evolutionarily distinct B. anthina clades.</title>
        <authorList>
            <person name="Pham A."/>
            <person name="Volmer J.G."/>
            <person name="Chambers D.C."/>
            <person name="Smith D.J."/>
            <person name="Reid D.W."/>
            <person name="Burr L."/>
            <person name="Wells T.J."/>
        </authorList>
    </citation>
    <scope>NUCLEOTIDE SEQUENCE [LARGE SCALE GENOMIC DNA]</scope>
    <source>
        <strain evidence="1 2">BCCIQ07A</strain>
    </source>
</reference>
<dbReference type="Proteomes" id="UP001304467">
    <property type="component" value="Unassembled WGS sequence"/>
</dbReference>